<dbReference type="OrthoDB" id="9790491at2"/>
<gene>
    <name evidence="1" type="ORF">DDZ15_13370</name>
</gene>
<evidence type="ECO:0000313" key="2">
    <source>
        <dbReference type="Proteomes" id="UP000245533"/>
    </source>
</evidence>
<comment type="caution">
    <text evidence="1">The sequence shown here is derived from an EMBL/GenBank/DDBJ whole genome shotgun (WGS) entry which is preliminary data.</text>
</comment>
<dbReference type="AlphaFoldDB" id="A0A316TMC8"/>
<reference evidence="1 2" key="1">
    <citation type="submission" date="2018-05" db="EMBL/GenBank/DDBJ databases">
        <title>Rhodohalobacter halophilus gen. nov., sp. nov., a moderately halophilic member of the family Balneolaceae.</title>
        <authorList>
            <person name="Liu Z.-W."/>
        </authorList>
    </citation>
    <scope>NUCLEOTIDE SEQUENCE [LARGE SCALE GENOMIC DNA]</scope>
    <source>
        <strain evidence="1 2">8A47</strain>
    </source>
</reference>
<accession>A0A316TMC8</accession>
<protein>
    <submittedName>
        <fullName evidence="1">Uncharacterized protein</fullName>
    </submittedName>
</protein>
<evidence type="ECO:0000313" key="1">
    <source>
        <dbReference type="EMBL" id="PWN05747.1"/>
    </source>
</evidence>
<sequence>MGSLTLAEAQSRPGDTELGIILGEPTGISLKVWQSDRAAFDAAAAWSFDNDESFHIHADYLLHSWLEVDKGSMAVYYGLGARALLSGEARFGARIPVGLEYIFQDQPLGLFFEVAPLLDLAPSTEFGVNGGIGIRYFL</sequence>
<proteinExistence type="predicted"/>
<keyword evidence="2" id="KW-1185">Reference proteome</keyword>
<organism evidence="1 2">
    <name type="scientific">Rhodohalobacter mucosus</name>
    <dbReference type="NCBI Taxonomy" id="2079485"/>
    <lineage>
        <taxon>Bacteria</taxon>
        <taxon>Pseudomonadati</taxon>
        <taxon>Balneolota</taxon>
        <taxon>Balneolia</taxon>
        <taxon>Balneolales</taxon>
        <taxon>Balneolaceae</taxon>
        <taxon>Rhodohalobacter</taxon>
    </lineage>
</organism>
<dbReference type="EMBL" id="QGGB01000009">
    <property type="protein sequence ID" value="PWN05747.1"/>
    <property type="molecule type" value="Genomic_DNA"/>
</dbReference>
<name>A0A316TMC8_9BACT</name>
<dbReference type="Proteomes" id="UP000245533">
    <property type="component" value="Unassembled WGS sequence"/>
</dbReference>